<name>A0ABR0FAJ5_9PEZI</name>
<evidence type="ECO:0000313" key="1">
    <source>
        <dbReference type="EMBL" id="KAK4641011.1"/>
    </source>
</evidence>
<reference evidence="1 2" key="1">
    <citation type="journal article" date="2023" name="bioRxiv">
        <title>High-quality genome assemblies of four members of thePodospora anserinaspecies complex.</title>
        <authorList>
            <person name="Ament-Velasquez S.L."/>
            <person name="Vogan A.A."/>
            <person name="Wallerman O."/>
            <person name="Hartmann F."/>
            <person name="Gautier V."/>
            <person name="Silar P."/>
            <person name="Giraud T."/>
            <person name="Johannesson H."/>
        </authorList>
    </citation>
    <scope>NUCLEOTIDE SEQUENCE [LARGE SCALE GENOMIC DNA]</scope>
    <source>
        <strain evidence="1 2">CBS 112042</strain>
    </source>
</reference>
<keyword evidence="2" id="KW-1185">Reference proteome</keyword>
<dbReference type="Proteomes" id="UP001322138">
    <property type="component" value="Unassembled WGS sequence"/>
</dbReference>
<sequence>MTSISHPTLGFLRSFYSPHEGFPEFPTWTDDKSSKQWLPRKAKLEGFPHLLPATIDDGVHWEDAKAWEDALEMETVKRPSNIQGFDEVSMLDTLLSSILPSKVASDNLQCLIPLEEYLLRSGIKLRSSFLNYWRNSNDRHKREKTILDVKYTKVIRKFALRLGSLSRYCAYSKR</sequence>
<protein>
    <submittedName>
        <fullName evidence="1">Uncharacterized protein</fullName>
    </submittedName>
</protein>
<comment type="caution">
    <text evidence="1">The sequence shown here is derived from an EMBL/GenBank/DDBJ whole genome shotgun (WGS) entry which is preliminary data.</text>
</comment>
<evidence type="ECO:0000313" key="2">
    <source>
        <dbReference type="Proteomes" id="UP001322138"/>
    </source>
</evidence>
<organism evidence="1 2">
    <name type="scientific">Podospora bellae-mahoneyi</name>
    <dbReference type="NCBI Taxonomy" id="2093777"/>
    <lineage>
        <taxon>Eukaryota</taxon>
        <taxon>Fungi</taxon>
        <taxon>Dikarya</taxon>
        <taxon>Ascomycota</taxon>
        <taxon>Pezizomycotina</taxon>
        <taxon>Sordariomycetes</taxon>
        <taxon>Sordariomycetidae</taxon>
        <taxon>Sordariales</taxon>
        <taxon>Podosporaceae</taxon>
        <taxon>Podospora</taxon>
    </lineage>
</organism>
<proteinExistence type="predicted"/>
<dbReference type="EMBL" id="JAFFGZ010000008">
    <property type="protein sequence ID" value="KAK4641011.1"/>
    <property type="molecule type" value="Genomic_DNA"/>
</dbReference>
<gene>
    <name evidence="1" type="ORF">QC761_0097810</name>
</gene>
<dbReference type="RefSeq" id="XP_062729987.1">
    <property type="nucleotide sequence ID" value="XM_062873065.1"/>
</dbReference>
<accession>A0ABR0FAJ5</accession>
<dbReference type="GeneID" id="87892430"/>